<dbReference type="Gene3D" id="1.25.40.20">
    <property type="entry name" value="Ankyrin repeat-containing domain"/>
    <property type="match status" value="4"/>
</dbReference>
<evidence type="ECO:0000313" key="3">
    <source>
        <dbReference type="Proteomes" id="UP001337655"/>
    </source>
</evidence>
<dbReference type="InterPro" id="IPR002110">
    <property type="entry name" value="Ankyrin_rpt"/>
</dbReference>
<protein>
    <submittedName>
        <fullName evidence="2">Uncharacterized protein</fullName>
    </submittedName>
</protein>
<dbReference type="SMART" id="SM00248">
    <property type="entry name" value="ANK"/>
    <property type="match status" value="8"/>
</dbReference>
<accession>A0AAV9PSE5</accession>
<organism evidence="2 3">
    <name type="scientific">Saxophila tyrrhenica</name>
    <dbReference type="NCBI Taxonomy" id="1690608"/>
    <lineage>
        <taxon>Eukaryota</taxon>
        <taxon>Fungi</taxon>
        <taxon>Dikarya</taxon>
        <taxon>Ascomycota</taxon>
        <taxon>Pezizomycotina</taxon>
        <taxon>Dothideomycetes</taxon>
        <taxon>Dothideomycetidae</taxon>
        <taxon>Mycosphaerellales</taxon>
        <taxon>Extremaceae</taxon>
        <taxon>Saxophila</taxon>
    </lineage>
</organism>
<dbReference type="SUPFAM" id="SSF48403">
    <property type="entry name" value="Ankyrin repeat"/>
    <property type="match status" value="2"/>
</dbReference>
<comment type="caution">
    <text evidence="2">The sequence shown here is derived from an EMBL/GenBank/DDBJ whole genome shotgun (WGS) entry which is preliminary data.</text>
</comment>
<name>A0AAV9PSE5_9PEZI</name>
<dbReference type="PANTHER" id="PTHR46224:SF64">
    <property type="entry name" value="IQ MOTIF AND ANKYRIN REPEAT DOMAIN-CONTAINING PROTEIN 1"/>
    <property type="match status" value="1"/>
</dbReference>
<dbReference type="GeneID" id="89921776"/>
<feature type="region of interest" description="Disordered" evidence="1">
    <location>
        <begin position="23"/>
        <end position="76"/>
    </location>
</feature>
<gene>
    <name evidence="2" type="ORF">LTR77_000426</name>
</gene>
<dbReference type="Proteomes" id="UP001337655">
    <property type="component" value="Unassembled WGS sequence"/>
</dbReference>
<dbReference type="EMBL" id="JAVRRT010000001">
    <property type="protein sequence ID" value="KAK5175288.1"/>
    <property type="molecule type" value="Genomic_DNA"/>
</dbReference>
<evidence type="ECO:0000256" key="1">
    <source>
        <dbReference type="SAM" id="MobiDB-lite"/>
    </source>
</evidence>
<dbReference type="RefSeq" id="XP_064663926.1">
    <property type="nucleotide sequence ID" value="XM_064797692.1"/>
</dbReference>
<sequence>MFGSRDDRIRKLLAIAGLSPPAQIPKLKRPASRHSHAASSGDIEEARSLLVQQRTADPGYKPPERQFRNKFRSRKRREENANPLNWVFTKHEVAQAFDVMLSVRPLADSGVAQALLLQAPETSVDRLWAQLYGAKPESTLKNRFKKSRDSLSQELPGMTWLDDAVREEDLEYIQLISDAGIDQETLQQAFSVALMNRSLITMKLLLSYDIALTLAHKSVLRELVKAGVFDIVGLLLSVPNAMGMEDWRYGLKSQSENFAIVLLMSLAHQPGVACGSLLLHCLRLADVEATASVLAYADPGEDFSDVRQSAYSLLLLVHDEGTRFEFCRLFHEAGLLLDAPELRSLLLEAAKSHNLPLTRILMTAGVSFDIEPFNALHWTVKRMDLDVLKLFWGRHFASPVSPVLSLVPDSASELDLLQLLHVLAPHGLSGEPLHSHLVRAVDKQHSRLVGTLLILGASLEFDRAAAVRAALEQANFDVLGMLLRKDCSPDILSAAIPAAMALGPGAQRLQAMRCLMEKGVSTQALGLPLQTVVFEAGAVDYDLVSVLLKHKAPIDGIGEHDNNGVLMATRRGDLHLLNLLCDAAPLARTLSEAVPLAFDGLHFHGKETVLEMITTLLNRGATGVPVNETLLDAIFHAQRLDIVRLLLTHGADANYMGGVSFLAALDNLELLGILCGSCPPNEAVAKAVLSTALLPQHYNLEALELLLASTASFTDALNSLQIWHCVKNNPNLEPIVLCFLRHGLDVNLKGRNKLSFVVQKQNMILLRALLLVNPTTPTLRTAFEAAISISDRATMLEAMKLLLWQAKSAEIGQSSALMQQTLLAINGDSASLELCLKHGAKVDIDGGMVIQTAAAAGSPKVLEMLCLNEPAPMSLRRACLAAASSVTNEDQKQRMYKHLLAANSGALTQDISSLLADSVLAFPNYLELPKLLISRGAKVRVATLKKALVASSRELFGMLATKVKSSTTVAALFRHARATTMDPDRKYWAYQYLLAKGVPPEEISKALVASMRTTLTDLSCQKLLLRHGAAVGYKRGLAFLLGLRANSREAVKLLIQFIDDDQTANIAFSHARKTPLEDPKARYEVYGSLLQWNISHASMFNCLVAVLQESHSNVSVIETLLEKGVDPNKHKAKCFVLAARTGAEPAFRALSKYAKLAVVLRALQHHFEAEKDVLRWSQICLHEQPFTTRIDDDELVLCTGWKKEQCTALVWALFSSPKVGNDNILVLLDQGAEALPWYNTPKTQVSAAFGCLLDKSRTSILMRLLTMSRSRTMSYEIPITSFNHLGAFLTTSAPDESFLGASGTLDLRLASLYFGSADAFCVLNIGHPEDDGSLHLAALLALPKVVDRLLRTHDPNVKEEEFDNRIPLAVVSDAQPQPWCKIANEEADFRTRQKQTMQLLAAKTKPVWRFRGKTVLHFALDNGVPTAQAMIEALDIRHDSRRQEKYRYTDKGGKQYTPHEWIIEFLEAGDEEKVELVKCLQVDGGWMAPLLSFPGRFMPSFEGL</sequence>
<proteinExistence type="predicted"/>
<dbReference type="InterPro" id="IPR036770">
    <property type="entry name" value="Ankyrin_rpt-contain_sf"/>
</dbReference>
<dbReference type="InterPro" id="IPR051616">
    <property type="entry name" value="Cul2-RING_E3_ligase_SR"/>
</dbReference>
<dbReference type="PANTHER" id="PTHR46224">
    <property type="entry name" value="ANKYRIN REPEAT FAMILY PROTEIN"/>
    <property type="match status" value="1"/>
</dbReference>
<keyword evidence="3" id="KW-1185">Reference proteome</keyword>
<reference evidence="2 3" key="1">
    <citation type="submission" date="2023-08" db="EMBL/GenBank/DDBJ databases">
        <title>Black Yeasts Isolated from many extreme environments.</title>
        <authorList>
            <person name="Coleine C."/>
            <person name="Stajich J.E."/>
            <person name="Selbmann L."/>
        </authorList>
    </citation>
    <scope>NUCLEOTIDE SEQUENCE [LARGE SCALE GENOMIC DNA]</scope>
    <source>
        <strain evidence="2 3">CCFEE 5935</strain>
    </source>
</reference>
<evidence type="ECO:0000313" key="2">
    <source>
        <dbReference type="EMBL" id="KAK5175288.1"/>
    </source>
</evidence>
<feature type="compositionally biased region" description="Basic residues" evidence="1">
    <location>
        <begin position="26"/>
        <end position="36"/>
    </location>
</feature>